<dbReference type="GO" id="GO:0008840">
    <property type="term" value="F:4-hydroxy-tetrahydrodipicolinate synthase activity"/>
    <property type="evidence" value="ECO:0007669"/>
    <property type="project" value="TreeGrafter"/>
</dbReference>
<keyword evidence="3" id="KW-1185">Reference proteome</keyword>
<reference evidence="2" key="1">
    <citation type="submission" date="2021-03" db="EMBL/GenBank/DDBJ databases">
        <title>Comparative genomics and phylogenomic investigation of the class Geoglossomycetes provide insights into ecological specialization and systematics.</title>
        <authorList>
            <person name="Melie T."/>
            <person name="Pirro S."/>
            <person name="Miller A.N."/>
            <person name="Quandt A."/>
        </authorList>
    </citation>
    <scope>NUCLEOTIDE SEQUENCE</scope>
    <source>
        <strain evidence="2">GBOQ0MN5Z8</strain>
    </source>
</reference>
<proteinExistence type="predicted"/>
<dbReference type="SMART" id="SM01130">
    <property type="entry name" value="DHDPS"/>
    <property type="match status" value="1"/>
</dbReference>
<dbReference type="InterPro" id="IPR013785">
    <property type="entry name" value="Aldolase_TIM"/>
</dbReference>
<dbReference type="CDD" id="cd00408">
    <property type="entry name" value="DHDPS-like"/>
    <property type="match status" value="1"/>
</dbReference>
<sequence length="377" mass="40265">MSPHNDAPSLPGSFDERFSTMILGDHHSETLPDTLKPPYAGPQYADSLSDDTLTDSDEESAIHSVRPLAPGLYVPTVTFFNKTTEELDVATIARHAVRLAEAGVAGLTTQGSNGEAVHLSHRERKIVTSTTRKALDNAGFHNMPVIVGCGAQSTRETIELCREALLSGGDYALVLPPSYYRPLFKSESIVEFFNDVADESPIPILIYNYPGAVCGIDLDSDAIIRLSKNPNIVGVKLTCGNTGKLNRIAAATRACTPTDVGSGFMCLGGSCDFTLQTLLGGGSGTIGGLANIAPKACVKIIDLYTAGNYKEAKRLQAVVARGDWAAIQTGIIGTKSAMESYFGYGGYARKPLPRPTSEEVAKYAQNFRELVALEKTL</sequence>
<dbReference type="Proteomes" id="UP000698800">
    <property type="component" value="Unassembled WGS sequence"/>
</dbReference>
<dbReference type="Gene3D" id="3.20.20.70">
    <property type="entry name" value="Aldolase class I"/>
    <property type="match status" value="1"/>
</dbReference>
<dbReference type="PANTHER" id="PTHR12128:SF52">
    <property type="entry name" value="4-HYDROXY-2-OXOGLUTARATE ALDOLASE, MITOCHONDRIAL-RELATED"/>
    <property type="match status" value="1"/>
</dbReference>
<organism evidence="2 3">
    <name type="scientific">Glutinoglossum americanum</name>
    <dbReference type="NCBI Taxonomy" id="1670608"/>
    <lineage>
        <taxon>Eukaryota</taxon>
        <taxon>Fungi</taxon>
        <taxon>Dikarya</taxon>
        <taxon>Ascomycota</taxon>
        <taxon>Pezizomycotina</taxon>
        <taxon>Geoglossomycetes</taxon>
        <taxon>Geoglossales</taxon>
        <taxon>Geoglossaceae</taxon>
        <taxon>Glutinoglossum</taxon>
    </lineage>
</organism>
<dbReference type="Pfam" id="PF00701">
    <property type="entry name" value="DHDPS"/>
    <property type="match status" value="1"/>
</dbReference>
<feature type="compositionally biased region" description="Acidic residues" evidence="1">
    <location>
        <begin position="48"/>
        <end position="59"/>
    </location>
</feature>
<feature type="region of interest" description="Disordered" evidence="1">
    <location>
        <begin position="28"/>
        <end position="61"/>
    </location>
</feature>
<comment type="caution">
    <text evidence="2">The sequence shown here is derived from an EMBL/GenBank/DDBJ whole genome shotgun (WGS) entry which is preliminary data.</text>
</comment>
<evidence type="ECO:0000313" key="3">
    <source>
        <dbReference type="Proteomes" id="UP000698800"/>
    </source>
</evidence>
<dbReference type="InterPro" id="IPR002220">
    <property type="entry name" value="DapA-like"/>
</dbReference>
<accession>A0A9P8I579</accession>
<gene>
    <name evidence="2" type="ORF">FGG08_007479</name>
</gene>
<dbReference type="OrthoDB" id="191315at2759"/>
<dbReference type="PANTHER" id="PTHR12128">
    <property type="entry name" value="DIHYDRODIPICOLINATE SYNTHASE"/>
    <property type="match status" value="1"/>
</dbReference>
<protein>
    <submittedName>
        <fullName evidence="2">Uncharacterized protein</fullName>
    </submittedName>
</protein>
<name>A0A9P8I579_9PEZI</name>
<evidence type="ECO:0000313" key="2">
    <source>
        <dbReference type="EMBL" id="KAH0533903.1"/>
    </source>
</evidence>
<dbReference type="SUPFAM" id="SSF51569">
    <property type="entry name" value="Aldolase"/>
    <property type="match status" value="1"/>
</dbReference>
<dbReference type="PRINTS" id="PR00146">
    <property type="entry name" value="DHPICSNTHASE"/>
</dbReference>
<dbReference type="AlphaFoldDB" id="A0A9P8I579"/>
<evidence type="ECO:0000256" key="1">
    <source>
        <dbReference type="SAM" id="MobiDB-lite"/>
    </source>
</evidence>
<dbReference type="EMBL" id="JAGHQL010000316">
    <property type="protein sequence ID" value="KAH0533903.1"/>
    <property type="molecule type" value="Genomic_DNA"/>
</dbReference>